<organism evidence="4 5">
    <name type="scientific">Nonomuraea salmonea</name>
    <dbReference type="NCBI Taxonomy" id="46181"/>
    <lineage>
        <taxon>Bacteria</taxon>
        <taxon>Bacillati</taxon>
        <taxon>Actinomycetota</taxon>
        <taxon>Actinomycetes</taxon>
        <taxon>Streptosporangiales</taxon>
        <taxon>Streptosporangiaceae</taxon>
        <taxon>Nonomuraea</taxon>
    </lineage>
</organism>
<dbReference type="InterPro" id="IPR002935">
    <property type="entry name" value="SAM_O-MeTrfase"/>
</dbReference>
<dbReference type="GO" id="GO:0032259">
    <property type="term" value="P:methylation"/>
    <property type="evidence" value="ECO:0007669"/>
    <property type="project" value="UniProtKB-KW"/>
</dbReference>
<protein>
    <submittedName>
        <fullName evidence="4">O-methyltransferase</fullName>
        <ecNumber evidence="4">2.1.1.-</ecNumber>
    </submittedName>
</protein>
<name>A0ABV5NPY3_9ACTN</name>
<proteinExistence type="predicted"/>
<dbReference type="PANTHER" id="PTHR10509:SF14">
    <property type="entry name" value="CAFFEOYL-COA O-METHYLTRANSFERASE 3-RELATED"/>
    <property type="match status" value="1"/>
</dbReference>
<evidence type="ECO:0000313" key="4">
    <source>
        <dbReference type="EMBL" id="MFB9472369.1"/>
    </source>
</evidence>
<keyword evidence="1 4" id="KW-0489">Methyltransferase</keyword>
<keyword evidence="3" id="KW-0949">S-adenosyl-L-methionine</keyword>
<dbReference type="EC" id="2.1.1.-" evidence="4"/>
<comment type="caution">
    <text evidence="4">The sequence shown here is derived from an EMBL/GenBank/DDBJ whole genome shotgun (WGS) entry which is preliminary data.</text>
</comment>
<dbReference type="InterPro" id="IPR050362">
    <property type="entry name" value="Cation-dep_OMT"/>
</dbReference>
<dbReference type="PANTHER" id="PTHR10509">
    <property type="entry name" value="O-METHYLTRANSFERASE-RELATED"/>
    <property type="match status" value="1"/>
</dbReference>
<evidence type="ECO:0000256" key="1">
    <source>
        <dbReference type="ARBA" id="ARBA00022603"/>
    </source>
</evidence>
<reference evidence="4 5" key="1">
    <citation type="submission" date="2024-09" db="EMBL/GenBank/DDBJ databases">
        <authorList>
            <person name="Sun Q."/>
            <person name="Mori K."/>
        </authorList>
    </citation>
    <scope>NUCLEOTIDE SEQUENCE [LARGE SCALE GENOMIC DNA]</scope>
    <source>
        <strain evidence="4 5">JCM 3324</strain>
    </source>
</reference>
<keyword evidence="5" id="KW-1185">Reference proteome</keyword>
<dbReference type="Pfam" id="PF01596">
    <property type="entry name" value="Methyltransf_3"/>
    <property type="match status" value="1"/>
</dbReference>
<evidence type="ECO:0000256" key="2">
    <source>
        <dbReference type="ARBA" id="ARBA00022679"/>
    </source>
</evidence>
<dbReference type="RefSeq" id="WP_379483810.1">
    <property type="nucleotide sequence ID" value="NZ_JBHMCF010000025.1"/>
</dbReference>
<gene>
    <name evidence="4" type="ORF">ACFFR3_22905</name>
</gene>
<dbReference type="CDD" id="cd02440">
    <property type="entry name" value="AdoMet_MTases"/>
    <property type="match status" value="1"/>
</dbReference>
<accession>A0ABV5NPY3</accession>
<dbReference type="EMBL" id="JBHMCF010000025">
    <property type="protein sequence ID" value="MFB9472369.1"/>
    <property type="molecule type" value="Genomic_DNA"/>
</dbReference>
<dbReference type="Proteomes" id="UP001589568">
    <property type="component" value="Unassembled WGS sequence"/>
</dbReference>
<dbReference type="PROSITE" id="PS51682">
    <property type="entry name" value="SAM_OMT_I"/>
    <property type="match status" value="1"/>
</dbReference>
<dbReference type="Gene3D" id="3.40.50.150">
    <property type="entry name" value="Vaccinia Virus protein VP39"/>
    <property type="match status" value="1"/>
</dbReference>
<dbReference type="SUPFAM" id="SSF53335">
    <property type="entry name" value="S-adenosyl-L-methionine-dependent methyltransferases"/>
    <property type="match status" value="1"/>
</dbReference>
<evidence type="ECO:0000313" key="5">
    <source>
        <dbReference type="Proteomes" id="UP001589568"/>
    </source>
</evidence>
<sequence>MPLSTARITTSDPDRHLARIVERLKPDAQMTGPGRAKVTLAGGGCSVLAAGDEVLVIAAAADAGGLASVQEEVGRQLLAARDVQAGDVQAGDVRARDVQAGDVHAGDVRAGDGERVVWAEAVSGEQVELVSPVVEDYLLAHCTPADEVLRELAATTRAVTGRSAGMQVSADEGALLGMLARMVGARRAIEVGVFTGYSSLCIARALPADGKLIACDVSTEWTDIAKPFWERAGVADRIELRIGPAVDTLRALPDEPAFDFAFVDADKPGYPAYYEEIVPRLRPGGLLVLDNVFLGGRVLDPAFQGAAQVAMRQVNDALARDERLDSVMLPVRDGVTLARKR</sequence>
<dbReference type="InterPro" id="IPR029063">
    <property type="entry name" value="SAM-dependent_MTases_sf"/>
</dbReference>
<keyword evidence="2 4" id="KW-0808">Transferase</keyword>
<dbReference type="GO" id="GO:0008168">
    <property type="term" value="F:methyltransferase activity"/>
    <property type="evidence" value="ECO:0007669"/>
    <property type="project" value="UniProtKB-KW"/>
</dbReference>
<evidence type="ECO:0000256" key="3">
    <source>
        <dbReference type="ARBA" id="ARBA00022691"/>
    </source>
</evidence>